<dbReference type="PANTHER" id="PTHR36182:SF1">
    <property type="entry name" value="PROTEIN, PUTATIVE (AFU_ORTHOLOGUE AFUA_6G10930)-RELATED"/>
    <property type="match status" value="1"/>
</dbReference>
<evidence type="ECO:0008006" key="5">
    <source>
        <dbReference type="Google" id="ProtNLM"/>
    </source>
</evidence>
<keyword evidence="2" id="KW-0732">Signal</keyword>
<dbReference type="Gene3D" id="2.70.50.70">
    <property type="match status" value="1"/>
</dbReference>
<sequence>MKFAGILALALTYIALVAAHAGLLFPAPRGGVRARDYNGRFHSFIGYKDKTWSVRFPCGGYAPGPVTNMEAGKTINVRFYASTMSSSQLNSQAALNRKKQIKQARHGGGFCEFSLSYDGGRSFWVIGRYRETCPDSYFVWPVLIPKEAPACSGKNKCLFAWSWTANKVPQYYHNCVDITLKSKSKLSVSAWTKGRPQIQRVDYSGVKRGVTAPGDGNSHNSGPGPRSSDLAANRKGNGHRV</sequence>
<dbReference type="AlphaFoldDB" id="A0A9P6KH51"/>
<evidence type="ECO:0000256" key="1">
    <source>
        <dbReference type="SAM" id="MobiDB-lite"/>
    </source>
</evidence>
<feature type="region of interest" description="Disordered" evidence="1">
    <location>
        <begin position="202"/>
        <end position="241"/>
    </location>
</feature>
<gene>
    <name evidence="3" type="ORF">BGW38_002783</name>
</gene>
<dbReference type="OrthoDB" id="2342176at2759"/>
<dbReference type="Proteomes" id="UP000780801">
    <property type="component" value="Unassembled WGS sequence"/>
</dbReference>
<dbReference type="EMBL" id="JAABOA010000200">
    <property type="protein sequence ID" value="KAF9585354.1"/>
    <property type="molecule type" value="Genomic_DNA"/>
</dbReference>
<organism evidence="3 4">
    <name type="scientific">Lunasporangiospora selenospora</name>
    <dbReference type="NCBI Taxonomy" id="979761"/>
    <lineage>
        <taxon>Eukaryota</taxon>
        <taxon>Fungi</taxon>
        <taxon>Fungi incertae sedis</taxon>
        <taxon>Mucoromycota</taxon>
        <taxon>Mortierellomycotina</taxon>
        <taxon>Mortierellomycetes</taxon>
        <taxon>Mortierellales</taxon>
        <taxon>Mortierellaceae</taxon>
        <taxon>Lunasporangiospora</taxon>
    </lineage>
</organism>
<reference evidence="3" key="1">
    <citation type="journal article" date="2020" name="Fungal Divers.">
        <title>Resolving the Mortierellaceae phylogeny through synthesis of multi-gene phylogenetics and phylogenomics.</title>
        <authorList>
            <person name="Vandepol N."/>
            <person name="Liber J."/>
            <person name="Desiro A."/>
            <person name="Na H."/>
            <person name="Kennedy M."/>
            <person name="Barry K."/>
            <person name="Grigoriev I.V."/>
            <person name="Miller A.N."/>
            <person name="O'Donnell K."/>
            <person name="Stajich J.E."/>
            <person name="Bonito G."/>
        </authorList>
    </citation>
    <scope>NUCLEOTIDE SEQUENCE</scope>
    <source>
        <strain evidence="3">KOD1015</strain>
    </source>
</reference>
<evidence type="ECO:0000313" key="3">
    <source>
        <dbReference type="EMBL" id="KAF9585354.1"/>
    </source>
</evidence>
<evidence type="ECO:0000256" key="2">
    <source>
        <dbReference type="SAM" id="SignalP"/>
    </source>
</evidence>
<name>A0A9P6KH51_9FUNG</name>
<proteinExistence type="predicted"/>
<accession>A0A9P6KH51</accession>
<protein>
    <recommendedName>
        <fullName evidence="5">Chitin-binding protein</fullName>
    </recommendedName>
</protein>
<feature type="signal peptide" evidence="2">
    <location>
        <begin position="1"/>
        <end position="19"/>
    </location>
</feature>
<keyword evidence="4" id="KW-1185">Reference proteome</keyword>
<comment type="caution">
    <text evidence="3">The sequence shown here is derived from an EMBL/GenBank/DDBJ whole genome shotgun (WGS) entry which is preliminary data.</text>
</comment>
<evidence type="ECO:0000313" key="4">
    <source>
        <dbReference type="Proteomes" id="UP000780801"/>
    </source>
</evidence>
<feature type="chain" id="PRO_5040454160" description="Chitin-binding protein" evidence="2">
    <location>
        <begin position="20"/>
        <end position="241"/>
    </location>
</feature>
<dbReference type="PANTHER" id="PTHR36182">
    <property type="entry name" value="PROTEIN, PUTATIVE (AFU_ORTHOLOGUE AFUA_6G10930)-RELATED"/>
    <property type="match status" value="1"/>
</dbReference>